<name>A0ABW6SDS4_9NOCA</name>
<evidence type="ECO:0000313" key="3">
    <source>
        <dbReference type="Proteomes" id="UP001601992"/>
    </source>
</evidence>
<reference evidence="2 3" key="1">
    <citation type="submission" date="2024-10" db="EMBL/GenBank/DDBJ databases">
        <title>The Natural Products Discovery Center: Release of the First 8490 Sequenced Strains for Exploring Actinobacteria Biosynthetic Diversity.</title>
        <authorList>
            <person name="Kalkreuter E."/>
            <person name="Kautsar S.A."/>
            <person name="Yang D."/>
            <person name="Bader C.D."/>
            <person name="Teijaro C.N."/>
            <person name="Fluegel L."/>
            <person name="Davis C.M."/>
            <person name="Simpson J.R."/>
            <person name="Lauterbach L."/>
            <person name="Steele A.D."/>
            <person name="Gui C."/>
            <person name="Meng S."/>
            <person name="Li G."/>
            <person name="Viehrig K."/>
            <person name="Ye F."/>
            <person name="Su P."/>
            <person name="Kiefer A.F."/>
            <person name="Nichols A."/>
            <person name="Cepeda A.J."/>
            <person name="Yan W."/>
            <person name="Fan B."/>
            <person name="Jiang Y."/>
            <person name="Adhikari A."/>
            <person name="Zheng C.-J."/>
            <person name="Schuster L."/>
            <person name="Cowan T.M."/>
            <person name="Smanski M.J."/>
            <person name="Chevrette M.G."/>
            <person name="De Carvalho L.P.S."/>
            <person name="Shen B."/>
        </authorList>
    </citation>
    <scope>NUCLEOTIDE SEQUENCE [LARGE SCALE GENOMIC DNA]</scope>
    <source>
        <strain evidence="2 3">NPDC002593</strain>
    </source>
</reference>
<dbReference type="Gene3D" id="3.10.180.10">
    <property type="entry name" value="2,3-Dihydroxybiphenyl 1,2-Dioxygenase, domain 1"/>
    <property type="match status" value="1"/>
</dbReference>
<organism evidence="2 3">
    <name type="scientific">Nocardia jiangxiensis</name>
    <dbReference type="NCBI Taxonomy" id="282685"/>
    <lineage>
        <taxon>Bacteria</taxon>
        <taxon>Bacillati</taxon>
        <taxon>Actinomycetota</taxon>
        <taxon>Actinomycetes</taxon>
        <taxon>Mycobacteriales</taxon>
        <taxon>Nocardiaceae</taxon>
        <taxon>Nocardia</taxon>
    </lineage>
</organism>
<evidence type="ECO:0000313" key="2">
    <source>
        <dbReference type="EMBL" id="MFF3574389.1"/>
    </source>
</evidence>
<dbReference type="PANTHER" id="PTHR36503:SF2">
    <property type="entry name" value="BLR2408 PROTEIN"/>
    <property type="match status" value="1"/>
</dbReference>
<proteinExistence type="predicted"/>
<dbReference type="Pfam" id="PF22677">
    <property type="entry name" value="Ble-like_N"/>
    <property type="match status" value="1"/>
</dbReference>
<dbReference type="PANTHER" id="PTHR36503">
    <property type="entry name" value="BLR2520 PROTEIN"/>
    <property type="match status" value="1"/>
</dbReference>
<dbReference type="RefSeq" id="WP_040817996.1">
    <property type="nucleotide sequence ID" value="NZ_JBIAQY010000026.1"/>
</dbReference>
<feature type="domain" description="VOC" evidence="1">
    <location>
        <begin position="4"/>
        <end position="133"/>
    </location>
</feature>
<accession>A0ABW6SDS4</accession>
<dbReference type="EMBL" id="JBIAQY010000026">
    <property type="protein sequence ID" value="MFF3574389.1"/>
    <property type="molecule type" value="Genomic_DNA"/>
</dbReference>
<protein>
    <submittedName>
        <fullName evidence="2">VOC family protein</fullName>
    </submittedName>
</protein>
<comment type="caution">
    <text evidence="2">The sequence shown here is derived from an EMBL/GenBank/DDBJ whole genome shotgun (WGS) entry which is preliminary data.</text>
</comment>
<dbReference type="PROSITE" id="PS51819">
    <property type="entry name" value="VOC"/>
    <property type="match status" value="1"/>
</dbReference>
<gene>
    <name evidence="2" type="ORF">ACFYXQ_42235</name>
</gene>
<evidence type="ECO:0000259" key="1">
    <source>
        <dbReference type="PROSITE" id="PS51819"/>
    </source>
</evidence>
<dbReference type="InterPro" id="IPR037523">
    <property type="entry name" value="VOC_core"/>
</dbReference>
<sequence length="138" mass="15085">MASKMIFVNLPVDDLERSKSFYAALGWTVNQEFTDDNAACVVIDDNICLMLLIKPFFETFTRRPLAETTASVGSIYALALGSAQEVDDLTGAALRAGAAEEVNVDKRAQEREVGMYGRTFADPDGHQWEPFCMAVPGA</sequence>
<dbReference type="SUPFAM" id="SSF54593">
    <property type="entry name" value="Glyoxalase/Bleomycin resistance protein/Dihydroxybiphenyl dioxygenase"/>
    <property type="match status" value="1"/>
</dbReference>
<dbReference type="InterPro" id="IPR029068">
    <property type="entry name" value="Glyas_Bleomycin-R_OHBP_Dase"/>
</dbReference>
<dbReference type="InterPro" id="IPR053863">
    <property type="entry name" value="Glyoxy/Ble-like_N"/>
</dbReference>
<keyword evidence="3" id="KW-1185">Reference proteome</keyword>
<dbReference type="Proteomes" id="UP001601992">
    <property type="component" value="Unassembled WGS sequence"/>
</dbReference>